<comment type="pathway">
    <text evidence="1">Carbohydrate acid metabolism.</text>
</comment>
<evidence type="ECO:0000313" key="6">
    <source>
        <dbReference type="EMBL" id="MPN44644.1"/>
    </source>
</evidence>
<comment type="caution">
    <text evidence="6">The sequence shown here is derived from an EMBL/GenBank/DDBJ whole genome shotgun (WGS) entry which is preliminary data.</text>
</comment>
<keyword evidence="4" id="KW-0456">Lyase</keyword>
<evidence type="ECO:0000256" key="2">
    <source>
        <dbReference type="ARBA" id="ARBA00006906"/>
    </source>
</evidence>
<dbReference type="Gene3D" id="3.20.20.70">
    <property type="entry name" value="Aldolase class I"/>
    <property type="match status" value="1"/>
</dbReference>
<evidence type="ECO:0000256" key="4">
    <source>
        <dbReference type="ARBA" id="ARBA00023239"/>
    </source>
</evidence>
<protein>
    <submittedName>
        <fullName evidence="6">KHG/KDPG aldolase</fullName>
    </submittedName>
</protein>
<dbReference type="PANTHER" id="PTHR30246:SF1">
    <property type="entry name" value="2-DEHYDRO-3-DEOXY-6-PHOSPHOGALACTONATE ALDOLASE-RELATED"/>
    <property type="match status" value="1"/>
</dbReference>
<reference evidence="6" key="1">
    <citation type="submission" date="2019-08" db="EMBL/GenBank/DDBJ databases">
        <authorList>
            <person name="Kucharzyk K."/>
            <person name="Murdoch R.W."/>
            <person name="Higgins S."/>
            <person name="Loffler F."/>
        </authorList>
    </citation>
    <scope>NUCLEOTIDE SEQUENCE</scope>
</reference>
<dbReference type="InterPro" id="IPR013785">
    <property type="entry name" value="Aldolase_TIM"/>
</dbReference>
<dbReference type="PANTHER" id="PTHR30246">
    <property type="entry name" value="2-KETO-3-DEOXY-6-PHOSPHOGLUCONATE ALDOLASE"/>
    <property type="match status" value="1"/>
</dbReference>
<dbReference type="SUPFAM" id="SSF51569">
    <property type="entry name" value="Aldolase"/>
    <property type="match status" value="1"/>
</dbReference>
<evidence type="ECO:0000256" key="5">
    <source>
        <dbReference type="ARBA" id="ARBA00023277"/>
    </source>
</evidence>
<dbReference type="AlphaFoldDB" id="A0A645I8L0"/>
<evidence type="ECO:0000256" key="1">
    <source>
        <dbReference type="ARBA" id="ARBA00004761"/>
    </source>
</evidence>
<gene>
    <name evidence="6" type="primary">kdgA_13</name>
    <name evidence="6" type="ORF">SDC9_192209</name>
</gene>
<dbReference type="CDD" id="cd00452">
    <property type="entry name" value="KDPG_aldolase"/>
    <property type="match status" value="1"/>
</dbReference>
<comment type="similarity">
    <text evidence="2">Belongs to the KHG/KDPG aldolase family.</text>
</comment>
<comment type="subunit">
    <text evidence="3">Homotrimer.</text>
</comment>
<dbReference type="EMBL" id="VSSQ01103918">
    <property type="protein sequence ID" value="MPN44644.1"/>
    <property type="molecule type" value="Genomic_DNA"/>
</dbReference>
<organism evidence="6">
    <name type="scientific">bioreactor metagenome</name>
    <dbReference type="NCBI Taxonomy" id="1076179"/>
    <lineage>
        <taxon>unclassified sequences</taxon>
        <taxon>metagenomes</taxon>
        <taxon>ecological metagenomes</taxon>
    </lineage>
</organism>
<dbReference type="Pfam" id="PF01081">
    <property type="entry name" value="Aldolase"/>
    <property type="match status" value="1"/>
</dbReference>
<sequence>MPGAHRVIEELAKAYTPDQIMLGAGTVLDSETARIAILSGAQYVVSPCFDADSAKLCNRYRLPYMAGCMTLKEAITAMEAGCDILKIFPGDLFGPKILKAIHGPIPYAKMMPTGGVDVGNVAEWIKAGAVAVGAGGSLTAGAKTGDYAKITATARQFIANIQAARGG</sequence>
<proteinExistence type="inferred from homology"/>
<name>A0A645I8L0_9ZZZZ</name>
<dbReference type="GO" id="GO:0016829">
    <property type="term" value="F:lyase activity"/>
    <property type="evidence" value="ECO:0007669"/>
    <property type="project" value="UniProtKB-KW"/>
</dbReference>
<keyword evidence="5" id="KW-0119">Carbohydrate metabolism</keyword>
<accession>A0A645I8L0</accession>
<dbReference type="InterPro" id="IPR000887">
    <property type="entry name" value="Aldlse_KDPG_KHG"/>
</dbReference>
<evidence type="ECO:0000256" key="3">
    <source>
        <dbReference type="ARBA" id="ARBA00011233"/>
    </source>
</evidence>